<evidence type="ECO:0000256" key="5">
    <source>
        <dbReference type="ARBA" id="ARBA00022840"/>
    </source>
</evidence>
<dbReference type="EMBL" id="JBHSMD010000006">
    <property type="protein sequence ID" value="MFC5495296.1"/>
    <property type="molecule type" value="Genomic_DNA"/>
</dbReference>
<comment type="subcellular location">
    <subcellularLocation>
        <location evidence="8">Cytoplasm</location>
    </subcellularLocation>
</comment>
<dbReference type="SUPFAM" id="SSF52954">
    <property type="entry name" value="Class II aaRS ABD-related"/>
    <property type="match status" value="1"/>
</dbReference>
<feature type="binding site" evidence="8">
    <location>
        <begin position="209"/>
        <end position="214"/>
    </location>
    <ligand>
        <name>ATP</name>
        <dbReference type="ChEBI" id="CHEBI:30616"/>
    </ligand>
</feature>
<feature type="domain" description="Aminoacyl-transfer RNA synthetases class-II family profile" evidence="9">
    <location>
        <begin position="10"/>
        <end position="369"/>
    </location>
</feature>
<feature type="binding site" evidence="8">
    <location>
        <position position="102"/>
    </location>
    <ligand>
        <name>substrate</name>
    </ligand>
</feature>
<comment type="subunit">
    <text evidence="8">Homodimer.</text>
</comment>
<dbReference type="InterPro" id="IPR022961">
    <property type="entry name" value="Gly_tRNA_ligase_bac"/>
</dbReference>
<dbReference type="PANTHER" id="PTHR10745:SF8">
    <property type="entry name" value="DNA POLYMERASE SUBUNIT GAMMA-2, MITOCHONDRIAL"/>
    <property type="match status" value="1"/>
</dbReference>
<dbReference type="NCBIfam" id="TIGR00389">
    <property type="entry name" value="glyS_dimeric"/>
    <property type="match status" value="1"/>
</dbReference>
<feature type="binding site" evidence="8">
    <location>
        <begin position="286"/>
        <end position="287"/>
    </location>
    <ligand>
        <name>ATP</name>
        <dbReference type="ChEBI" id="CHEBI:30616"/>
    </ligand>
</feature>
<dbReference type="Gene3D" id="3.30.930.10">
    <property type="entry name" value="Bira Bifunctional Protein, Domain 2"/>
    <property type="match status" value="1"/>
</dbReference>
<evidence type="ECO:0000256" key="3">
    <source>
        <dbReference type="ARBA" id="ARBA00022598"/>
    </source>
</evidence>
<dbReference type="Proteomes" id="UP001595956">
    <property type="component" value="Unassembled WGS sequence"/>
</dbReference>
<dbReference type="Pfam" id="PF03129">
    <property type="entry name" value="HGTP_anticodon"/>
    <property type="match status" value="1"/>
</dbReference>
<keyword evidence="2 8" id="KW-0963">Cytoplasm</keyword>
<dbReference type="CDD" id="cd00774">
    <property type="entry name" value="GlyRS-like_core"/>
    <property type="match status" value="1"/>
</dbReference>
<dbReference type="EC" id="6.1.1.14" evidence="8"/>
<evidence type="ECO:0000256" key="1">
    <source>
        <dbReference type="ARBA" id="ARBA00008226"/>
    </source>
</evidence>
<dbReference type="InterPro" id="IPR006195">
    <property type="entry name" value="aa-tRNA-synth_II"/>
</dbReference>
<gene>
    <name evidence="8" type="primary">glyQS</name>
    <name evidence="10" type="ORF">ACFPKY_19445</name>
</gene>
<dbReference type="GO" id="GO:0004820">
    <property type="term" value="F:glycine-tRNA ligase activity"/>
    <property type="evidence" value="ECO:0007669"/>
    <property type="project" value="UniProtKB-EC"/>
</dbReference>
<sequence>MAKPPPSTVDQVVSLAKRRGFVYPCGEIYGGTRSAWDYGPLGVELKENIKRQWWRSMVTMRDDMVGLDSSIILPRQVWEASGHVDTFTDPLTECQSCHKRFRADHLQEEVAEKKDIANPDDVDMATVACPNCGTRGAWTEPRQFSGLLKTYLGVIENEEGLHYLRPETAQGIFINFANVVTSSRQKPPFGIAQIGKSFRNEITPGNFIFRTREFEQMEMEFFVKPGEDEEWHQYWIDERTKWYVDLGIDADNLRHYEHAQEKLSHYSKRTVDIEYRFRFAGSEWGELEGIANRTDFDLSTHAKHSGQDLSYFDQANNERYTPYVIEPAAGLSRSLMTFLVDAYTEDEAPNTKGGVDKRTVLRLDPRLAPVKVAVLPLSRNADLSPKAKDLSMALRSAGWNVDFDDSGAIGRRYRRQDEIGTPYCVTVDFETLEDNAVTVRERDTMAQERISLDGVTSYFAERLLGC</sequence>
<feature type="binding site" evidence="8">
    <location>
        <begin position="199"/>
        <end position="201"/>
    </location>
    <ligand>
        <name>ATP</name>
        <dbReference type="ChEBI" id="CHEBI:30616"/>
    </ligand>
</feature>
<dbReference type="InterPro" id="IPR033731">
    <property type="entry name" value="GlyRS-like_core"/>
</dbReference>
<feature type="binding site" evidence="8">
    <location>
        <begin position="214"/>
        <end position="218"/>
    </location>
    <ligand>
        <name>substrate</name>
    </ligand>
</feature>
<dbReference type="HAMAP" id="MF_00253_B">
    <property type="entry name" value="Gly_tRNA_synth_B"/>
    <property type="match status" value="1"/>
</dbReference>
<dbReference type="Pfam" id="PF00587">
    <property type="entry name" value="tRNA-synt_2b"/>
    <property type="match status" value="1"/>
</dbReference>
<dbReference type="CDD" id="cd00858">
    <property type="entry name" value="GlyRS_anticodon"/>
    <property type="match status" value="1"/>
</dbReference>
<dbReference type="RefSeq" id="WP_345173391.1">
    <property type="nucleotide sequence ID" value="NZ_BAABFQ010000005.1"/>
</dbReference>
<comment type="similarity">
    <text evidence="1 8">Belongs to the class-II aminoacyl-tRNA synthetase family.</text>
</comment>
<comment type="catalytic activity">
    <reaction evidence="8">
        <text>tRNA(Gly) + glycine + ATP = glycyl-tRNA(Gly) + AMP + diphosphate</text>
        <dbReference type="Rhea" id="RHEA:16013"/>
        <dbReference type="Rhea" id="RHEA-COMP:9664"/>
        <dbReference type="Rhea" id="RHEA-COMP:9683"/>
        <dbReference type="ChEBI" id="CHEBI:30616"/>
        <dbReference type="ChEBI" id="CHEBI:33019"/>
        <dbReference type="ChEBI" id="CHEBI:57305"/>
        <dbReference type="ChEBI" id="CHEBI:78442"/>
        <dbReference type="ChEBI" id="CHEBI:78522"/>
        <dbReference type="ChEBI" id="CHEBI:456215"/>
        <dbReference type="EC" id="6.1.1.14"/>
    </reaction>
</comment>
<dbReference type="InterPro" id="IPR045864">
    <property type="entry name" value="aa-tRNA-synth_II/BPL/LPL"/>
</dbReference>
<keyword evidence="11" id="KW-1185">Reference proteome</keyword>
<reference evidence="11" key="1">
    <citation type="journal article" date="2019" name="Int. J. Syst. Evol. Microbiol.">
        <title>The Global Catalogue of Microorganisms (GCM) 10K type strain sequencing project: providing services to taxonomists for standard genome sequencing and annotation.</title>
        <authorList>
            <consortium name="The Broad Institute Genomics Platform"/>
            <consortium name="The Broad Institute Genome Sequencing Center for Infectious Disease"/>
            <person name="Wu L."/>
            <person name="Ma J."/>
        </authorList>
    </citation>
    <scope>NUCLEOTIDE SEQUENCE [LARGE SCALE GENOMIC DNA]</scope>
    <source>
        <strain evidence="11">KACC 13778</strain>
    </source>
</reference>
<name>A0ABW0N5K3_9ACTN</name>
<comment type="caution">
    <text evidence="10">The sequence shown here is derived from an EMBL/GenBank/DDBJ whole genome shotgun (WGS) entry which is preliminary data.</text>
</comment>
<keyword evidence="5 8" id="KW-0067">ATP-binding</keyword>
<dbReference type="InterPro" id="IPR002314">
    <property type="entry name" value="aa-tRNA-synt_IIb"/>
</dbReference>
<keyword evidence="3 8" id="KW-0436">Ligase</keyword>
<keyword evidence="7 8" id="KW-0030">Aminoacyl-tRNA synthetase</keyword>
<dbReference type="PROSITE" id="PS50862">
    <property type="entry name" value="AA_TRNA_LIGASE_II"/>
    <property type="match status" value="1"/>
</dbReference>
<accession>A0ABW0N5K3</accession>
<evidence type="ECO:0000313" key="10">
    <source>
        <dbReference type="EMBL" id="MFC5495296.1"/>
    </source>
</evidence>
<evidence type="ECO:0000256" key="8">
    <source>
        <dbReference type="HAMAP-Rule" id="MF_00253"/>
    </source>
</evidence>
<dbReference type="InterPro" id="IPR002315">
    <property type="entry name" value="tRNA-synt_gly"/>
</dbReference>
<keyword evidence="4 8" id="KW-0547">Nucleotide-binding</keyword>
<dbReference type="InterPro" id="IPR004154">
    <property type="entry name" value="Anticodon-bd"/>
</dbReference>
<comment type="function">
    <text evidence="8">Catalyzes the attachment of glycine to tRNA(Gly).</text>
</comment>
<proteinExistence type="inferred from homology"/>
<dbReference type="PRINTS" id="PR01043">
    <property type="entry name" value="TRNASYNTHGLY"/>
</dbReference>
<evidence type="ECO:0000256" key="2">
    <source>
        <dbReference type="ARBA" id="ARBA00022490"/>
    </source>
</evidence>
<evidence type="ECO:0000256" key="7">
    <source>
        <dbReference type="ARBA" id="ARBA00023146"/>
    </source>
</evidence>
<feature type="binding site" evidence="8">
    <location>
        <begin position="326"/>
        <end position="330"/>
    </location>
    <ligand>
        <name>substrate</name>
    </ligand>
</feature>
<dbReference type="InterPro" id="IPR027031">
    <property type="entry name" value="Gly-tRNA_synthase/POLG2"/>
</dbReference>
<dbReference type="Gene3D" id="3.40.50.800">
    <property type="entry name" value="Anticodon-binding domain"/>
    <property type="match status" value="1"/>
</dbReference>
<dbReference type="NCBIfam" id="NF003211">
    <property type="entry name" value="PRK04173.1"/>
    <property type="match status" value="1"/>
</dbReference>
<feature type="binding site" evidence="8">
    <location>
        <begin position="330"/>
        <end position="333"/>
    </location>
    <ligand>
        <name>ATP</name>
        <dbReference type="ChEBI" id="CHEBI:30616"/>
    </ligand>
</feature>
<protein>
    <recommendedName>
        <fullName evidence="8">Glycine--tRNA ligase</fullName>
        <ecNumber evidence="8">6.1.1.14</ecNumber>
    </recommendedName>
    <alternativeName>
        <fullName evidence="8">Glycyl-tRNA synthetase</fullName>
        <shortName evidence="8">GlyRS</shortName>
    </alternativeName>
</protein>
<dbReference type="SUPFAM" id="SSF55681">
    <property type="entry name" value="Class II aaRS and biotin synthetases"/>
    <property type="match status" value="1"/>
</dbReference>
<dbReference type="InterPro" id="IPR036621">
    <property type="entry name" value="Anticodon-bd_dom_sf"/>
</dbReference>
<evidence type="ECO:0000259" key="9">
    <source>
        <dbReference type="PROSITE" id="PS50862"/>
    </source>
</evidence>
<evidence type="ECO:0000256" key="4">
    <source>
        <dbReference type="ARBA" id="ARBA00022741"/>
    </source>
</evidence>
<keyword evidence="6 8" id="KW-0648">Protein biosynthesis</keyword>
<feature type="binding site" evidence="8">
    <location>
        <position position="167"/>
    </location>
    <ligand>
        <name>substrate</name>
    </ligand>
</feature>
<evidence type="ECO:0000313" key="11">
    <source>
        <dbReference type="Proteomes" id="UP001595956"/>
    </source>
</evidence>
<dbReference type="PANTHER" id="PTHR10745">
    <property type="entry name" value="GLYCYL-TRNA SYNTHETASE/DNA POLYMERASE SUBUNIT GAMMA-2"/>
    <property type="match status" value="1"/>
</dbReference>
<organism evidence="10 11">
    <name type="scientific">Nocardioides caricicola</name>
    <dbReference type="NCBI Taxonomy" id="634770"/>
    <lineage>
        <taxon>Bacteria</taxon>
        <taxon>Bacillati</taxon>
        <taxon>Actinomycetota</taxon>
        <taxon>Actinomycetes</taxon>
        <taxon>Propionibacteriales</taxon>
        <taxon>Nocardioidaceae</taxon>
        <taxon>Nocardioides</taxon>
    </lineage>
</organism>
<evidence type="ECO:0000256" key="6">
    <source>
        <dbReference type="ARBA" id="ARBA00022917"/>
    </source>
</evidence>